<dbReference type="Pfam" id="PF16793">
    <property type="entry name" value="RepB_primase"/>
    <property type="match status" value="1"/>
</dbReference>
<dbReference type="EMBL" id="LR798313">
    <property type="protein sequence ID" value="CAB5222370.1"/>
    <property type="molecule type" value="Genomic_DNA"/>
</dbReference>
<accession>A0A6J7WX72</accession>
<sequence length="173" mass="18928">MDFIDFVTSLAPEGETVLFVQQKTKAWIPQLPGMPRAEGKAWYVSSGSFILDRMTDGLSASTSHCTHVTFIAVDDVGTKSKVPPLPPTWIIETSPGNYQWAWVLSEQVPVAVAGAAERAFAEAGYTDAGAINPVRNWRIPGSVNIKPGRNRFAAVLTEFHPHREFTLEQICAA</sequence>
<dbReference type="Gene3D" id="3.30.70.1790">
    <property type="entry name" value="RepB DNA-primase, N-terminal domain"/>
    <property type="match status" value="1"/>
</dbReference>
<evidence type="ECO:0000259" key="1">
    <source>
        <dbReference type="Pfam" id="PF16793"/>
    </source>
</evidence>
<proteinExistence type="predicted"/>
<reference evidence="2" key="1">
    <citation type="submission" date="2020-05" db="EMBL/GenBank/DDBJ databases">
        <authorList>
            <person name="Chiriac C."/>
            <person name="Salcher M."/>
            <person name="Ghai R."/>
            <person name="Kavagutti S V."/>
        </authorList>
    </citation>
    <scope>NUCLEOTIDE SEQUENCE</scope>
</reference>
<gene>
    <name evidence="2" type="ORF">UFOVP374_1</name>
</gene>
<dbReference type="InterPro" id="IPR039459">
    <property type="entry name" value="RepB-like_DNA_primase_dom"/>
</dbReference>
<name>A0A6J7WX72_9CAUD</name>
<protein>
    <submittedName>
        <fullName evidence="2">RepB DNA-primase from phage plasmid</fullName>
    </submittedName>
</protein>
<feature type="non-terminal residue" evidence="2">
    <location>
        <position position="173"/>
    </location>
</feature>
<feature type="domain" description="RepB-like DNA primase" evidence="1">
    <location>
        <begin position="67"/>
        <end position="148"/>
    </location>
</feature>
<organism evidence="2">
    <name type="scientific">uncultured Caudovirales phage</name>
    <dbReference type="NCBI Taxonomy" id="2100421"/>
    <lineage>
        <taxon>Viruses</taxon>
        <taxon>Duplodnaviria</taxon>
        <taxon>Heunggongvirae</taxon>
        <taxon>Uroviricota</taxon>
        <taxon>Caudoviricetes</taxon>
        <taxon>Peduoviridae</taxon>
        <taxon>Maltschvirus</taxon>
        <taxon>Maltschvirus maltsch</taxon>
    </lineage>
</organism>
<evidence type="ECO:0000313" key="2">
    <source>
        <dbReference type="EMBL" id="CAB5222370.1"/>
    </source>
</evidence>